<dbReference type="InterPro" id="IPR050950">
    <property type="entry name" value="HTH-type_LysR_regulators"/>
</dbReference>
<dbReference type="Pfam" id="PF03466">
    <property type="entry name" value="LysR_substrate"/>
    <property type="match status" value="1"/>
</dbReference>
<evidence type="ECO:0000313" key="7">
    <source>
        <dbReference type="Proteomes" id="UP000006512"/>
    </source>
</evidence>
<dbReference type="HOGENOM" id="CLU_039613_6_0_5"/>
<evidence type="ECO:0000259" key="5">
    <source>
        <dbReference type="PROSITE" id="PS50931"/>
    </source>
</evidence>
<keyword evidence="2" id="KW-0805">Transcription regulation</keyword>
<dbReference type="AlphaFoldDB" id="F4QP00"/>
<proteinExistence type="inferred from homology"/>
<keyword evidence="3" id="KW-0238">DNA-binding</keyword>
<sequence length="394" mass="43162">MFRHRRLLAFEAVCRYGSALKAADHIHMAQPSVTAAITALEGDVAASLCDRTSKGMTPTPEGTVFLARVRAALLHLKDAESLIATRRSDRTRVPLHRLVTGAQMRALTAVIQAGSFSEAARRLDLSQPSIHRSVRELETLCGIALIRDQPTPEARELARYFALYQAELQMGLDEIREIQGRVEGTVTVGALPLARSGWLPDAVAATLADYPYARIRIIDGPYEAQLHDLLHGQIDFILGALRDPVPSKLIEQRHLFDDPLTIVVRADHPLAPGFDSDHDKLTPAQLGSLAWILPRPGTPGRTVFEQFMANKGLTPPRRVVECASLVAARALLLRTDMAALLSARQVEYEIRQGLLKIMGPPLTGSTRSIGITTRTGFSPTRLHVAMLRQLGLDG</sequence>
<dbReference type="GO" id="GO:0005829">
    <property type="term" value="C:cytosol"/>
    <property type="evidence" value="ECO:0007669"/>
    <property type="project" value="TreeGrafter"/>
</dbReference>
<evidence type="ECO:0000256" key="4">
    <source>
        <dbReference type="ARBA" id="ARBA00023163"/>
    </source>
</evidence>
<dbReference type="PANTHER" id="PTHR30419">
    <property type="entry name" value="HTH-TYPE TRANSCRIPTIONAL REGULATOR YBHD"/>
    <property type="match status" value="1"/>
</dbReference>
<dbReference type="PANTHER" id="PTHR30419:SF8">
    <property type="entry name" value="NITROGEN ASSIMILATION TRANSCRIPTIONAL ACTIVATOR-RELATED"/>
    <property type="match status" value="1"/>
</dbReference>
<dbReference type="OrthoDB" id="9814165at2"/>
<evidence type="ECO:0000256" key="1">
    <source>
        <dbReference type="ARBA" id="ARBA00009437"/>
    </source>
</evidence>
<gene>
    <name evidence="6" type="ORF">ABI_24710</name>
</gene>
<dbReference type="SUPFAM" id="SSF53850">
    <property type="entry name" value="Periplasmic binding protein-like II"/>
    <property type="match status" value="1"/>
</dbReference>
<evidence type="ECO:0000313" key="6">
    <source>
        <dbReference type="EMBL" id="EGF91058.1"/>
    </source>
</evidence>
<dbReference type="InterPro" id="IPR000847">
    <property type="entry name" value="LysR_HTH_N"/>
</dbReference>
<dbReference type="InterPro" id="IPR036388">
    <property type="entry name" value="WH-like_DNA-bd_sf"/>
</dbReference>
<accession>F4QP00</accession>
<evidence type="ECO:0000256" key="3">
    <source>
        <dbReference type="ARBA" id="ARBA00023125"/>
    </source>
</evidence>
<evidence type="ECO:0000256" key="2">
    <source>
        <dbReference type="ARBA" id="ARBA00023015"/>
    </source>
</evidence>
<name>F4QP00_9CAUL</name>
<dbReference type="Gene3D" id="1.10.10.10">
    <property type="entry name" value="Winged helix-like DNA-binding domain superfamily/Winged helix DNA-binding domain"/>
    <property type="match status" value="2"/>
</dbReference>
<protein>
    <submittedName>
        <fullName evidence="6">Bacterial regulatory helix-turn-helix protein, lysR family protein</fullName>
    </submittedName>
</protein>
<dbReference type="RefSeq" id="WP_006273244.1">
    <property type="nucleotide sequence ID" value="NZ_GL883078.1"/>
</dbReference>
<dbReference type="PROSITE" id="PS50931">
    <property type="entry name" value="HTH_LYSR"/>
    <property type="match status" value="2"/>
</dbReference>
<dbReference type="STRING" id="715226.ABI_24710"/>
<dbReference type="GO" id="GO:0003677">
    <property type="term" value="F:DNA binding"/>
    <property type="evidence" value="ECO:0007669"/>
    <property type="project" value="UniProtKB-KW"/>
</dbReference>
<dbReference type="SUPFAM" id="SSF46785">
    <property type="entry name" value="Winged helix' DNA-binding domain"/>
    <property type="match status" value="2"/>
</dbReference>
<dbReference type="Gene3D" id="3.40.190.290">
    <property type="match status" value="1"/>
</dbReference>
<dbReference type="InterPro" id="IPR036390">
    <property type="entry name" value="WH_DNA-bd_sf"/>
</dbReference>
<dbReference type="Pfam" id="PF00126">
    <property type="entry name" value="HTH_1"/>
    <property type="match status" value="2"/>
</dbReference>
<organism evidence="6 7">
    <name type="scientific">Asticcacaulis biprosthecium C19</name>
    <dbReference type="NCBI Taxonomy" id="715226"/>
    <lineage>
        <taxon>Bacteria</taxon>
        <taxon>Pseudomonadati</taxon>
        <taxon>Pseudomonadota</taxon>
        <taxon>Alphaproteobacteria</taxon>
        <taxon>Caulobacterales</taxon>
        <taxon>Caulobacteraceae</taxon>
        <taxon>Asticcacaulis</taxon>
    </lineage>
</organism>
<dbReference type="Proteomes" id="UP000006512">
    <property type="component" value="Unassembled WGS sequence"/>
</dbReference>
<feature type="domain" description="HTH lysR-type" evidence="5">
    <location>
        <begin position="103"/>
        <end position="145"/>
    </location>
</feature>
<dbReference type="EMBL" id="GL883078">
    <property type="protein sequence ID" value="EGF91058.1"/>
    <property type="molecule type" value="Genomic_DNA"/>
</dbReference>
<feature type="domain" description="HTH lysR-type" evidence="5">
    <location>
        <begin position="5"/>
        <end position="59"/>
    </location>
</feature>
<dbReference type="GO" id="GO:0003700">
    <property type="term" value="F:DNA-binding transcription factor activity"/>
    <property type="evidence" value="ECO:0007669"/>
    <property type="project" value="InterPro"/>
</dbReference>
<keyword evidence="4" id="KW-0804">Transcription</keyword>
<dbReference type="InterPro" id="IPR005119">
    <property type="entry name" value="LysR_subst-bd"/>
</dbReference>
<comment type="similarity">
    <text evidence="1">Belongs to the LysR transcriptional regulatory family.</text>
</comment>
<dbReference type="eggNOG" id="COG0583">
    <property type="taxonomic scope" value="Bacteria"/>
</dbReference>
<keyword evidence="7" id="KW-1185">Reference proteome</keyword>
<reference evidence="7" key="1">
    <citation type="submission" date="2011-03" db="EMBL/GenBank/DDBJ databases">
        <title>Draft genome sequence of Brevundimonas diminuta.</title>
        <authorList>
            <person name="Brown P.J.B."/>
            <person name="Buechlein A."/>
            <person name="Hemmerich C."/>
            <person name="Brun Y.V."/>
        </authorList>
    </citation>
    <scope>NUCLEOTIDE SEQUENCE [LARGE SCALE GENOMIC DNA]</scope>
    <source>
        <strain evidence="7">C19</strain>
    </source>
</reference>